<evidence type="ECO:0000313" key="2">
    <source>
        <dbReference type="Proteomes" id="UP000245647"/>
    </source>
</evidence>
<accession>A0A2U2PCP0</accession>
<dbReference type="EMBL" id="QEAS01000019">
    <property type="protein sequence ID" value="PWG78889.1"/>
    <property type="molecule type" value="Genomic_DNA"/>
</dbReference>
<keyword evidence="2" id="KW-1185">Reference proteome</keyword>
<name>A0A2U2PCP0_9SPHI</name>
<comment type="caution">
    <text evidence="1">The sequence shown here is derived from an EMBL/GenBank/DDBJ whole genome shotgun (WGS) entry which is preliminary data.</text>
</comment>
<dbReference type="AlphaFoldDB" id="A0A2U2PCP0"/>
<organism evidence="1 2">
    <name type="scientific">Pararcticibacter amylolyticus</name>
    <dbReference type="NCBI Taxonomy" id="2173175"/>
    <lineage>
        <taxon>Bacteria</taxon>
        <taxon>Pseudomonadati</taxon>
        <taxon>Bacteroidota</taxon>
        <taxon>Sphingobacteriia</taxon>
        <taxon>Sphingobacteriales</taxon>
        <taxon>Sphingobacteriaceae</taxon>
        <taxon>Pararcticibacter</taxon>
    </lineage>
</organism>
<reference evidence="1 2" key="1">
    <citation type="submission" date="2018-04" db="EMBL/GenBank/DDBJ databases">
        <title>Pedobacter chongqingensis sp. nov., isolated from a rottenly hemp rope.</title>
        <authorList>
            <person name="Cai Y."/>
        </authorList>
    </citation>
    <scope>NUCLEOTIDE SEQUENCE [LARGE SCALE GENOMIC DNA]</scope>
    <source>
        <strain evidence="1 2">FJ4-8</strain>
    </source>
</reference>
<dbReference type="RefSeq" id="WP_109417526.1">
    <property type="nucleotide sequence ID" value="NZ_QEAS01000019.1"/>
</dbReference>
<proteinExistence type="predicted"/>
<evidence type="ECO:0008006" key="3">
    <source>
        <dbReference type="Google" id="ProtNLM"/>
    </source>
</evidence>
<protein>
    <recommendedName>
        <fullName evidence="3">STAS domain-containing protein</fullName>
    </recommendedName>
</protein>
<sequence length="94" mass="10479">MIVETNKDVQHVIAINGEPHVVNIKEFEAFLKQCEQFMSVDSSGIDTMVQIISDNLLDGAPAGTTIEELRPQLKFIREVGFLLKNLATPLINQL</sequence>
<dbReference type="Proteomes" id="UP000245647">
    <property type="component" value="Unassembled WGS sequence"/>
</dbReference>
<dbReference type="OrthoDB" id="768501at2"/>
<evidence type="ECO:0000313" key="1">
    <source>
        <dbReference type="EMBL" id="PWG78889.1"/>
    </source>
</evidence>
<gene>
    <name evidence="1" type="ORF">DDR33_19730</name>
</gene>